<dbReference type="Proteomes" id="UP000249782">
    <property type="component" value="Unassembled WGS sequence"/>
</dbReference>
<dbReference type="InterPro" id="IPR038078">
    <property type="entry name" value="PhoU-like_sf"/>
</dbReference>
<dbReference type="EMBL" id="QLOE01000004">
    <property type="protein sequence ID" value="RAO79149.1"/>
    <property type="molecule type" value="Genomic_DNA"/>
</dbReference>
<comment type="caution">
    <text evidence="3">The sequence shown here is derived from an EMBL/GenBank/DDBJ whole genome shotgun (WGS) entry which is preliminary data.</text>
</comment>
<dbReference type="InterPro" id="IPR018445">
    <property type="entry name" value="Put_Phosphate_transp_reg"/>
</dbReference>
<comment type="similarity">
    <text evidence="1">Belongs to the UPF0111 family.</text>
</comment>
<dbReference type="OrthoDB" id="68479at2157"/>
<keyword evidence="2" id="KW-0175">Coiled coil</keyword>
<dbReference type="Pfam" id="PF01865">
    <property type="entry name" value="PhoU_div"/>
    <property type="match status" value="1"/>
</dbReference>
<sequence>MRKFFLKESKVELYAKEHVKKVYECYKEFEKMMPHFYEGNYEKVDILTKKVSELEHEADEIRRKMEMGFYEGAFLPFDREDRIMLTENVDKVADTIESTAFTISLSKLEFPPTFKKDFEAFMDIIGQIVEALKDCIDSLEKDLTEAIRKAHEIEKLEEKADKIERSILTKLYKSYRHEEIGVVKLLEMKEVVIHLGNIADKAEDASDRVLIIAAKRRG</sequence>
<evidence type="ECO:0000256" key="1">
    <source>
        <dbReference type="ARBA" id="ARBA00008591"/>
    </source>
</evidence>
<proteinExistence type="inferred from homology"/>
<protein>
    <submittedName>
        <fullName evidence="3">TIGR00153 family protein</fullName>
    </submittedName>
</protein>
<name>A0A328PA90_9EURY</name>
<dbReference type="Gene3D" id="1.20.58.220">
    <property type="entry name" value="Phosphate transport system protein phou homolog 2, domain 2"/>
    <property type="match status" value="1"/>
</dbReference>
<accession>A0A328PA90</accession>
<dbReference type="NCBIfam" id="TIGR00153">
    <property type="entry name" value="TIGR00153 family protein"/>
    <property type="match status" value="1"/>
</dbReference>
<feature type="coiled-coil region" evidence="2">
    <location>
        <begin position="129"/>
        <end position="166"/>
    </location>
</feature>
<dbReference type="AlphaFoldDB" id="A0A328PA90"/>
<organism evidence="3 4">
    <name type="scientific">Methanothermobacter tenebrarum</name>
    <dbReference type="NCBI Taxonomy" id="680118"/>
    <lineage>
        <taxon>Archaea</taxon>
        <taxon>Methanobacteriati</taxon>
        <taxon>Methanobacteriota</taxon>
        <taxon>Methanomada group</taxon>
        <taxon>Methanobacteria</taxon>
        <taxon>Methanobacteriales</taxon>
        <taxon>Methanobacteriaceae</taxon>
        <taxon>Methanothermobacter</taxon>
    </lineage>
</organism>
<dbReference type="PANTHER" id="PTHR36536">
    <property type="entry name" value="UPF0111 PROTEIN HI_1603"/>
    <property type="match status" value="1"/>
</dbReference>
<dbReference type="SUPFAM" id="SSF109755">
    <property type="entry name" value="PhoU-like"/>
    <property type="match status" value="1"/>
</dbReference>
<gene>
    <name evidence="3" type="ORF">DPC56_04295</name>
</gene>
<evidence type="ECO:0000313" key="4">
    <source>
        <dbReference type="Proteomes" id="UP000249782"/>
    </source>
</evidence>
<dbReference type="InterPro" id="IPR002727">
    <property type="entry name" value="DUF47"/>
</dbReference>
<dbReference type="RefSeq" id="WP_112093836.1">
    <property type="nucleotide sequence ID" value="NZ_QLOE01000004.1"/>
</dbReference>
<dbReference type="PANTHER" id="PTHR36536:SF3">
    <property type="entry name" value="UPF0111 PROTEIN HI_1603"/>
    <property type="match status" value="1"/>
</dbReference>
<evidence type="ECO:0000313" key="3">
    <source>
        <dbReference type="EMBL" id="RAO79149.1"/>
    </source>
</evidence>
<reference evidence="3 4" key="1">
    <citation type="submission" date="2018-06" db="EMBL/GenBank/DDBJ databases">
        <title>Draft genome sequence of hyperthermophilic methanogen Methanothermobacter tenebrarum sp. MCM-B 1447.</title>
        <authorList>
            <person name="Pore S.D."/>
            <person name="Dagar S."/>
            <person name="Dhakephalkar P.K."/>
        </authorList>
    </citation>
    <scope>NUCLEOTIDE SEQUENCE [LARGE SCALE GENOMIC DNA]</scope>
    <source>
        <strain evidence="3 4">MCM B 1447</strain>
    </source>
</reference>
<keyword evidence="4" id="KW-1185">Reference proteome</keyword>
<evidence type="ECO:0000256" key="2">
    <source>
        <dbReference type="SAM" id="Coils"/>
    </source>
</evidence>